<keyword evidence="8 10" id="KW-0472">Membrane</keyword>
<evidence type="ECO:0000256" key="1">
    <source>
        <dbReference type="ARBA" id="ARBA00004141"/>
    </source>
</evidence>
<dbReference type="Proteomes" id="UP000781932">
    <property type="component" value="Unassembled WGS sequence"/>
</dbReference>
<feature type="binding site" evidence="9">
    <location>
        <position position="135"/>
    </location>
    <ligand>
        <name>Mg(2+)</name>
        <dbReference type="ChEBI" id="CHEBI:18420"/>
        <label>1</label>
        <note>catalytic</note>
    </ligand>
</feature>
<feature type="transmembrane region" description="Helical" evidence="10">
    <location>
        <begin position="578"/>
        <end position="602"/>
    </location>
</feature>
<keyword evidence="13" id="KW-1185">Reference proteome</keyword>
<evidence type="ECO:0000256" key="10">
    <source>
        <dbReference type="SAM" id="Phobius"/>
    </source>
</evidence>
<evidence type="ECO:0000256" key="4">
    <source>
        <dbReference type="ARBA" id="ARBA00022692"/>
    </source>
</evidence>
<evidence type="ECO:0000256" key="6">
    <source>
        <dbReference type="ARBA" id="ARBA00022842"/>
    </source>
</evidence>
<feature type="transmembrane region" description="Helical" evidence="10">
    <location>
        <begin position="442"/>
        <end position="467"/>
    </location>
</feature>
<evidence type="ECO:0000256" key="8">
    <source>
        <dbReference type="ARBA" id="ARBA00023136"/>
    </source>
</evidence>
<feature type="transmembrane region" description="Helical" evidence="10">
    <location>
        <begin position="745"/>
        <end position="763"/>
    </location>
</feature>
<accession>A0A9P6HZ93</accession>
<dbReference type="PANTHER" id="PTHR48022:SF5">
    <property type="entry name" value="ALPHA-GLUCOSIDES PERMEASE MPH2-RELATED"/>
    <property type="match status" value="1"/>
</dbReference>
<feature type="domain" description="Major facilitator superfamily (MFS) profile" evidence="11">
    <location>
        <begin position="353"/>
        <end position="767"/>
    </location>
</feature>
<dbReference type="Gene3D" id="3.30.540.10">
    <property type="entry name" value="Fructose-1,6-Bisphosphatase, subunit A, domain 1"/>
    <property type="match status" value="1"/>
</dbReference>
<evidence type="ECO:0000259" key="11">
    <source>
        <dbReference type="PROSITE" id="PS50850"/>
    </source>
</evidence>
<feature type="binding site" evidence="9">
    <location>
        <position position="138"/>
    </location>
    <ligand>
        <name>Mg(2+)</name>
        <dbReference type="ChEBI" id="CHEBI:18420"/>
        <label>1</label>
        <note>catalytic</note>
    </ligand>
</feature>
<dbReference type="InterPro" id="IPR005828">
    <property type="entry name" value="MFS_sugar_transport-like"/>
</dbReference>
<dbReference type="GO" id="GO:0046872">
    <property type="term" value="F:metal ion binding"/>
    <property type="evidence" value="ECO:0007669"/>
    <property type="project" value="UniProtKB-KW"/>
</dbReference>
<dbReference type="InterPro" id="IPR020583">
    <property type="entry name" value="Inositol_monoP_metal-BS"/>
</dbReference>
<dbReference type="Gene3D" id="3.40.190.80">
    <property type="match status" value="1"/>
</dbReference>
<dbReference type="Pfam" id="PF00083">
    <property type="entry name" value="Sugar_tr"/>
    <property type="match status" value="2"/>
</dbReference>
<dbReference type="Gene3D" id="1.20.1250.20">
    <property type="entry name" value="MFS general substrate transporter like domains"/>
    <property type="match status" value="1"/>
</dbReference>
<feature type="transmembrane region" description="Helical" evidence="10">
    <location>
        <begin position="673"/>
        <end position="699"/>
    </location>
</feature>
<evidence type="ECO:0000313" key="12">
    <source>
        <dbReference type="EMBL" id="KAF9874077.1"/>
    </source>
</evidence>
<feature type="binding site" evidence="9">
    <location>
        <position position="68"/>
    </location>
    <ligand>
        <name>Mg(2+)</name>
        <dbReference type="ChEBI" id="CHEBI:18420"/>
        <label>1</label>
        <note>catalytic</note>
    </ligand>
</feature>
<protein>
    <recommendedName>
        <fullName evidence="11">Major facilitator superfamily (MFS) profile domain-containing protein</fullName>
    </recommendedName>
</protein>
<comment type="cofactor">
    <cofactor evidence="9">
        <name>Mg(2+)</name>
        <dbReference type="ChEBI" id="CHEBI:18420"/>
    </cofactor>
</comment>
<feature type="binding site" evidence="9">
    <location>
        <position position="137"/>
    </location>
    <ligand>
        <name>Mg(2+)</name>
        <dbReference type="ChEBI" id="CHEBI:18420"/>
        <label>1</label>
        <note>catalytic</note>
    </ligand>
</feature>
<keyword evidence="7 10" id="KW-1133">Transmembrane helix</keyword>
<dbReference type="Pfam" id="PF00459">
    <property type="entry name" value="Inositol_P"/>
    <property type="match status" value="1"/>
</dbReference>
<dbReference type="GeneID" id="62164238"/>
<dbReference type="RefSeq" id="XP_038743538.1">
    <property type="nucleotide sequence ID" value="XM_038891164.1"/>
</dbReference>
<feature type="transmembrane region" description="Helical" evidence="10">
    <location>
        <begin position="711"/>
        <end position="733"/>
    </location>
</feature>
<dbReference type="GO" id="GO:0016020">
    <property type="term" value="C:membrane"/>
    <property type="evidence" value="ECO:0007669"/>
    <property type="project" value="UniProtKB-SubCell"/>
</dbReference>
<reference evidence="12" key="2">
    <citation type="submission" date="2020-11" db="EMBL/GenBank/DDBJ databases">
        <title>Whole genome sequencing of Colletotrichum sp.</title>
        <authorList>
            <person name="Li H."/>
        </authorList>
    </citation>
    <scope>NUCLEOTIDE SEQUENCE</scope>
    <source>
        <strain evidence="12">CkLH20</strain>
    </source>
</reference>
<comment type="caution">
    <text evidence="12">The sequence shown here is derived from an EMBL/GenBank/DDBJ whole genome shotgun (WGS) entry which is preliminary data.</text>
</comment>
<feature type="transmembrane region" description="Helical" evidence="10">
    <location>
        <begin position="614"/>
        <end position="635"/>
    </location>
</feature>
<dbReference type="PROSITE" id="PS50850">
    <property type="entry name" value="MFS"/>
    <property type="match status" value="1"/>
</dbReference>
<dbReference type="EMBL" id="JAATWM020000028">
    <property type="protein sequence ID" value="KAF9874077.1"/>
    <property type="molecule type" value="Genomic_DNA"/>
</dbReference>
<name>A0A9P6HZ93_9PEZI</name>
<dbReference type="AlphaFoldDB" id="A0A9P6HZ93"/>
<comment type="similarity">
    <text evidence="2">Belongs to the inositol monophosphatase superfamily.</text>
</comment>
<dbReference type="OrthoDB" id="6612291at2759"/>
<comment type="subcellular location">
    <subcellularLocation>
        <location evidence="1">Membrane</location>
        <topology evidence="1">Multi-pass membrane protein</topology>
    </subcellularLocation>
</comment>
<keyword evidence="6 9" id="KW-0460">Magnesium</keyword>
<dbReference type="SUPFAM" id="SSF56655">
    <property type="entry name" value="Carbohydrate phosphatase"/>
    <property type="match status" value="1"/>
</dbReference>
<proteinExistence type="inferred from homology"/>
<feature type="transmembrane region" description="Helical" evidence="10">
    <location>
        <begin position="402"/>
        <end position="422"/>
    </location>
</feature>
<evidence type="ECO:0000256" key="9">
    <source>
        <dbReference type="PIRSR" id="PIRSR600760-2"/>
    </source>
</evidence>
<keyword evidence="4 10" id="KW-0812">Transmembrane</keyword>
<feature type="binding site" evidence="9">
    <location>
        <position position="290"/>
    </location>
    <ligand>
        <name>Mg(2+)</name>
        <dbReference type="ChEBI" id="CHEBI:18420"/>
        <label>1</label>
        <note>catalytic</note>
    </ligand>
</feature>
<dbReference type="InterPro" id="IPR036259">
    <property type="entry name" value="MFS_trans_sf"/>
</dbReference>
<evidence type="ECO:0000256" key="3">
    <source>
        <dbReference type="ARBA" id="ARBA00010992"/>
    </source>
</evidence>
<dbReference type="GO" id="GO:0005351">
    <property type="term" value="F:carbohydrate:proton symporter activity"/>
    <property type="evidence" value="ECO:0007669"/>
    <property type="project" value="TreeGrafter"/>
</dbReference>
<evidence type="ECO:0000256" key="2">
    <source>
        <dbReference type="ARBA" id="ARBA00009759"/>
    </source>
</evidence>
<reference evidence="12" key="1">
    <citation type="submission" date="2020-03" db="EMBL/GenBank/DDBJ databases">
        <authorList>
            <person name="He L."/>
        </authorList>
    </citation>
    <scope>NUCLEOTIDE SEQUENCE</scope>
    <source>
        <strain evidence="12">CkLH20</strain>
    </source>
</reference>
<feature type="transmembrane region" description="Helical" evidence="10">
    <location>
        <begin position="642"/>
        <end position="661"/>
    </location>
</feature>
<comment type="similarity">
    <text evidence="3">Belongs to the major facilitator superfamily. Sugar transporter (TC 2.A.1.1) family.</text>
</comment>
<dbReference type="PANTHER" id="PTHR48022">
    <property type="entry name" value="PLASTIDIC GLUCOSE TRANSPORTER 4"/>
    <property type="match status" value="1"/>
</dbReference>
<organism evidence="12 13">
    <name type="scientific">Colletotrichum karsti</name>
    <dbReference type="NCBI Taxonomy" id="1095194"/>
    <lineage>
        <taxon>Eukaryota</taxon>
        <taxon>Fungi</taxon>
        <taxon>Dikarya</taxon>
        <taxon>Ascomycota</taxon>
        <taxon>Pezizomycotina</taxon>
        <taxon>Sordariomycetes</taxon>
        <taxon>Hypocreomycetidae</taxon>
        <taxon>Glomerellales</taxon>
        <taxon>Glomerellaceae</taxon>
        <taxon>Colletotrichum</taxon>
        <taxon>Colletotrichum boninense species complex</taxon>
    </lineage>
</organism>
<sequence>MTNPFACEQHLAELAVLRASILTKSVQSIVSEISKNDNSPVTIADFAAQALLVGALRDAFPNDAFLGEEDSTALRADQTLCNKVYDLVLSATDVADRNNEGALLPKPSSVDEMLSLIDLGGNGIGGNKGRFWVMDPIDGTATFLKGQQYAVSLSLIENGKQVVGVLGCPNISPDMTRVSEENIAREGLGIMLTAVRGQGTAIRTMTSGGLGDAFPLRILAPTKRLHIVDCAASDVSRHDVIAELAHRFKAKFPDIDLWSSHIRYAALIVGGGSAHFLIPASPDFKMCIWDHAGAQLIFTELGGKSPSASTSITMQKSEAMSDSLVAEAEAAIAWEHSLSPRRALKLYSKAVWLGAFVSLALVMEGFDTKIMGSLYAVPAFQQDYGARLPDGSYQISASWQSGMGAITGVTSILGMFLGGYLAERFGFRKTMAAALLSMPPIIFIFFFAPSLQVLAVANFFMGIFQTVTTVYVTEIMPNALRPYLTSFYSLAWVSKWFWPLVVIIAVYLSPESPWWLVRQNRRDEAEAAVASLTSGDMGIDIQKLVSLMVFTTHHERNVESGTSYLACFKGVNLRRTTIVMGVYVMQVLTGAPVRGYMTYFFLQAGLPVDQSFNMTIIALVLSVLGVLGALVVMTYVGRRQMYLWGTLITVALFAAIGGMGAQLRKSSSAALLWGIGSLLAVDGFVANLLVLPVTFVMVAEIPSSLLRSKSVVVARNTYSVINIVAGTITPFMLNPTAWNWNALSGFFWAGAGVIGFVFTYFMVPESKGRTTAEMDILFEQKVPVRKFKEAEVSISHVEEKGLT</sequence>
<feature type="transmembrane region" description="Helical" evidence="10">
    <location>
        <begin position="487"/>
        <end position="508"/>
    </location>
</feature>
<keyword evidence="5 9" id="KW-0479">Metal-binding</keyword>
<dbReference type="PROSITE" id="PS00629">
    <property type="entry name" value="IMP_1"/>
    <property type="match status" value="1"/>
</dbReference>
<evidence type="ECO:0000256" key="5">
    <source>
        <dbReference type="ARBA" id="ARBA00022723"/>
    </source>
</evidence>
<evidence type="ECO:0000256" key="7">
    <source>
        <dbReference type="ARBA" id="ARBA00022989"/>
    </source>
</evidence>
<gene>
    <name evidence="12" type="ORF">CkaCkLH20_08449</name>
</gene>
<dbReference type="SUPFAM" id="SSF103473">
    <property type="entry name" value="MFS general substrate transporter"/>
    <property type="match status" value="1"/>
</dbReference>
<dbReference type="InterPro" id="IPR000760">
    <property type="entry name" value="Inositol_monophosphatase-like"/>
</dbReference>
<dbReference type="InterPro" id="IPR020846">
    <property type="entry name" value="MFS_dom"/>
</dbReference>
<evidence type="ECO:0000313" key="13">
    <source>
        <dbReference type="Proteomes" id="UP000781932"/>
    </source>
</evidence>
<dbReference type="InterPro" id="IPR050360">
    <property type="entry name" value="MFS_Sugar_Transporters"/>
</dbReference>